<protein>
    <submittedName>
        <fullName evidence="1">Uncharacterized protein</fullName>
    </submittedName>
</protein>
<comment type="caution">
    <text evidence="1">The sequence shown here is derived from an EMBL/GenBank/DDBJ whole genome shotgun (WGS) entry which is preliminary data.</text>
</comment>
<dbReference type="EMBL" id="JENJ01000008">
    <property type="protein sequence ID" value="KGM97669.1"/>
    <property type="molecule type" value="Genomic_DNA"/>
</dbReference>
<dbReference type="RefSeq" id="WP_039253028.1">
    <property type="nucleotide sequence ID" value="NZ_JENJ01000008.1"/>
</dbReference>
<reference evidence="1 2" key="1">
    <citation type="submission" date="2014-01" db="EMBL/GenBank/DDBJ databases">
        <title>Plasmidome dynamics in the species complex Clostridium novyi sensu lato converts strains of independent lineages into distinctly different pathogens.</title>
        <authorList>
            <person name="Skarin H."/>
            <person name="Segerman B."/>
        </authorList>
    </citation>
    <scope>NUCLEOTIDE SEQUENCE [LARGE SCALE GENOMIC DNA]</scope>
    <source>
        <strain evidence="1 2">4552</strain>
    </source>
</reference>
<dbReference type="OrthoDB" id="1954979at2"/>
<dbReference type="AlphaFoldDB" id="A0A0A0I897"/>
<proteinExistence type="predicted"/>
<name>A0A0A0I897_CLONO</name>
<dbReference type="Pfam" id="PF20124">
    <property type="entry name" value="DUF6514"/>
    <property type="match status" value="1"/>
</dbReference>
<dbReference type="InterPro" id="IPR017016">
    <property type="entry name" value="UCP033595"/>
</dbReference>
<dbReference type="PIRSF" id="PIRSF033595">
    <property type="entry name" value="UCP033595"/>
    <property type="match status" value="1"/>
</dbReference>
<sequence>MLIVENLTRSEYRDYVRYDYSYRVIKNKVAFPEIYKAEIQSYGIEIERRDIVNGILINIERDSVKNISPCKSKVCSLAKMLYNNTVSPLHLIDILGEYIDDYITDYDEIIKNICSC</sequence>
<gene>
    <name evidence="1" type="ORF">Z968_02890</name>
</gene>
<evidence type="ECO:0000313" key="2">
    <source>
        <dbReference type="Proteomes" id="UP000030012"/>
    </source>
</evidence>
<accession>A0A0A0I897</accession>
<evidence type="ECO:0000313" key="1">
    <source>
        <dbReference type="EMBL" id="KGM97669.1"/>
    </source>
</evidence>
<dbReference type="Proteomes" id="UP000030012">
    <property type="component" value="Unassembled WGS sequence"/>
</dbReference>
<organism evidence="1 2">
    <name type="scientific">Clostridium novyi A str. 4552</name>
    <dbReference type="NCBI Taxonomy" id="1444289"/>
    <lineage>
        <taxon>Bacteria</taxon>
        <taxon>Bacillati</taxon>
        <taxon>Bacillota</taxon>
        <taxon>Clostridia</taxon>
        <taxon>Eubacteriales</taxon>
        <taxon>Clostridiaceae</taxon>
        <taxon>Clostridium</taxon>
    </lineage>
</organism>